<name>A0A9E8GCS6_9CAUD</name>
<dbReference type="Proteomes" id="UP001163735">
    <property type="component" value="Segment"/>
</dbReference>
<protein>
    <submittedName>
        <fullName evidence="1">Uncharacterized protein</fullName>
    </submittedName>
</protein>
<organism evidence="1 2">
    <name type="scientific">Aeromonas phage APT65</name>
    <dbReference type="NCBI Taxonomy" id="2982914"/>
    <lineage>
        <taxon>Viruses</taxon>
        <taxon>Duplodnaviria</taxon>
        <taxon>Heunggongvirae</taxon>
        <taxon>Uroviricota</taxon>
        <taxon>Caudoviricetes</taxon>
        <taxon>Aquaneticvirus</taxon>
        <taxon>Aquaneticvirus ApT65</taxon>
    </lineage>
</organism>
<proteinExistence type="predicted"/>
<evidence type="ECO:0000313" key="2">
    <source>
        <dbReference type="Proteomes" id="UP001163735"/>
    </source>
</evidence>
<accession>A0A9E8GCS6</accession>
<sequence>MGKRLADYILSQKPKHDRVAFLNDNYRVMYHAGGEGYQIENRENGVVEGKTPSLPTAVSQATVLNNLLKEIKEKGDLV</sequence>
<keyword evidence="2" id="KW-1185">Reference proteome</keyword>
<reference evidence="1" key="1">
    <citation type="submission" date="2022-09" db="EMBL/GenBank/DDBJ databases">
        <authorList>
            <person name="Cebeci A."/>
            <person name="Ture M."/>
            <person name="Alemdag M."/>
            <person name="Altinok I."/>
        </authorList>
    </citation>
    <scope>NUCLEOTIDE SEQUENCE</scope>
</reference>
<evidence type="ECO:0000313" key="1">
    <source>
        <dbReference type="EMBL" id="UZV39659.1"/>
    </source>
</evidence>
<dbReference type="EMBL" id="OP491958">
    <property type="protein sequence ID" value="UZV39659.1"/>
    <property type="molecule type" value="Genomic_DNA"/>
</dbReference>
<gene>
    <name evidence="1" type="ORF">APT65_00044</name>
</gene>